<sequence>MNSATIAYNGPGAVSNISVDGQTATFVTSAGNYTLNFAADFNPSTFVLDAATGTIIVCLVTGTLVRTTRGDVPVEELRVGDVAITASSQHRPIRWIGSTELDCTNVIDPRACWPIRIAAGALGANKPSQDLLVSPAHGICTAVVTDILIPASALVNGATIDHLECAKVQYWHVELDEHDILVTSGLSTESYIDHGNRDFFSETKGSSTRSHGSGGERCLAYVSEGPLVDAVRMQLRARALDIGWALSDDPLADVHLVADGQRIDPVIKGWLAEFHVPASVVELWLASEWGAPNLISSSGDGRRLGLCLLKLVVEDGVAEPRHLLADDSRLTDGFHYVEDGCRRWTNGYARLPSSLWEGYRGLLRLTFEFAGPTVPHWILRTSSGEPMTGENWVRAA</sequence>
<dbReference type="EMBL" id="JAADZA010000032">
    <property type="protein sequence ID" value="NEV13878.1"/>
    <property type="molecule type" value="Genomic_DNA"/>
</dbReference>
<evidence type="ECO:0000313" key="3">
    <source>
        <dbReference type="EMBL" id="NEV13878.1"/>
    </source>
</evidence>
<accession>A0A6P1C9U5</accession>
<comment type="caution">
    <text evidence="3">The sequence shown here is derived from an EMBL/GenBank/DDBJ whole genome shotgun (WGS) entry which is preliminary data.</text>
</comment>
<evidence type="ECO:0000259" key="1">
    <source>
        <dbReference type="Pfam" id="PF13403"/>
    </source>
</evidence>
<reference evidence="3 4" key="1">
    <citation type="submission" date="2020-02" db="EMBL/GenBank/DDBJ databases">
        <title>Draft genome sequence of Rhizobium tropici.</title>
        <authorList>
            <person name="Khayi S."/>
            <person name="Jemo M."/>
        </authorList>
    </citation>
    <scope>NUCLEOTIDE SEQUENCE [LARGE SCALE GENOMIC DNA]</scope>
    <source>
        <strain evidence="3 4">A12</strain>
    </source>
</reference>
<reference evidence="2 5" key="2">
    <citation type="submission" date="2020-08" db="EMBL/GenBank/DDBJ databases">
        <title>Genomic Encyclopedia of Type Strains, Phase IV (KMG-V): Genome sequencing to study the core and pangenomes of soil and plant-associated prokaryotes.</title>
        <authorList>
            <person name="Whitman W."/>
        </authorList>
    </citation>
    <scope>NUCLEOTIDE SEQUENCE [LARGE SCALE GENOMIC DNA]</scope>
    <source>
        <strain evidence="2 5">SEMIA 4059</strain>
    </source>
</reference>
<dbReference type="AlphaFoldDB" id="A0A6P1C9U5"/>
<dbReference type="SUPFAM" id="SSF51294">
    <property type="entry name" value="Hedgehog/intein (Hint) domain"/>
    <property type="match status" value="1"/>
</dbReference>
<dbReference type="Pfam" id="PF13403">
    <property type="entry name" value="Hint_2"/>
    <property type="match status" value="1"/>
</dbReference>
<evidence type="ECO:0000313" key="5">
    <source>
        <dbReference type="Proteomes" id="UP000526625"/>
    </source>
</evidence>
<dbReference type="Proteomes" id="UP000526625">
    <property type="component" value="Unassembled WGS sequence"/>
</dbReference>
<name>A0A6P1C9U5_RHITR</name>
<keyword evidence="5" id="KW-1185">Reference proteome</keyword>
<gene>
    <name evidence="2" type="ORF">GGD45_004904</name>
    <name evidence="3" type="ORF">GXW80_23095</name>
</gene>
<dbReference type="RefSeq" id="WP_015340887.1">
    <property type="nucleotide sequence ID" value="NZ_JAADZA010000032.1"/>
</dbReference>
<evidence type="ECO:0000313" key="4">
    <source>
        <dbReference type="Proteomes" id="UP000471190"/>
    </source>
</evidence>
<dbReference type="Proteomes" id="UP000471190">
    <property type="component" value="Unassembled WGS sequence"/>
</dbReference>
<dbReference type="EMBL" id="JACHBF010000017">
    <property type="protein sequence ID" value="MBB6494460.1"/>
    <property type="molecule type" value="Genomic_DNA"/>
</dbReference>
<dbReference type="InterPro" id="IPR028992">
    <property type="entry name" value="Hedgehog/Intein_dom"/>
</dbReference>
<organism evidence="3 4">
    <name type="scientific">Rhizobium tropici</name>
    <dbReference type="NCBI Taxonomy" id="398"/>
    <lineage>
        <taxon>Bacteria</taxon>
        <taxon>Pseudomonadati</taxon>
        <taxon>Pseudomonadota</taxon>
        <taxon>Alphaproteobacteria</taxon>
        <taxon>Hyphomicrobiales</taxon>
        <taxon>Rhizobiaceae</taxon>
        <taxon>Rhizobium/Agrobacterium group</taxon>
        <taxon>Rhizobium</taxon>
    </lineage>
</organism>
<protein>
    <submittedName>
        <fullName evidence="3">Hint domain-containing protein</fullName>
    </submittedName>
</protein>
<proteinExistence type="predicted"/>
<feature type="domain" description="Hedgehog/Intein (Hint)" evidence="1">
    <location>
        <begin position="57"/>
        <end position="193"/>
    </location>
</feature>
<dbReference type="InterPro" id="IPR036844">
    <property type="entry name" value="Hint_dom_sf"/>
</dbReference>
<evidence type="ECO:0000313" key="2">
    <source>
        <dbReference type="EMBL" id="MBB6494460.1"/>
    </source>
</evidence>